<feature type="signal peptide" evidence="2">
    <location>
        <begin position="1"/>
        <end position="19"/>
    </location>
</feature>
<dbReference type="InterPro" id="IPR026444">
    <property type="entry name" value="Secre_tail"/>
</dbReference>
<feature type="chain" id="PRO_5046153946" evidence="2">
    <location>
        <begin position="20"/>
        <end position="661"/>
    </location>
</feature>
<keyword evidence="4" id="KW-1185">Reference proteome</keyword>
<protein>
    <submittedName>
        <fullName evidence="3">T9SS type A sorting domain-containing protein</fullName>
    </submittedName>
</protein>
<dbReference type="NCBIfam" id="TIGR04183">
    <property type="entry name" value="Por_Secre_tail"/>
    <property type="match status" value="1"/>
</dbReference>
<gene>
    <name evidence="3" type="ORF">OH806_11710</name>
</gene>
<dbReference type="RefSeq" id="WP_264743871.1">
    <property type="nucleotide sequence ID" value="NZ_JAPDHV010000005.1"/>
</dbReference>
<keyword evidence="1 2" id="KW-0732">Signal</keyword>
<proteinExistence type="predicted"/>
<organism evidence="3 4">
    <name type="scientific">Chryseobacterium oryctis</name>
    <dbReference type="NCBI Taxonomy" id="2952618"/>
    <lineage>
        <taxon>Bacteria</taxon>
        <taxon>Pseudomonadati</taxon>
        <taxon>Bacteroidota</taxon>
        <taxon>Flavobacteriia</taxon>
        <taxon>Flavobacteriales</taxon>
        <taxon>Weeksellaceae</taxon>
        <taxon>Chryseobacterium group</taxon>
        <taxon>Chryseobacterium</taxon>
    </lineage>
</organism>
<dbReference type="Proteomes" id="UP001163719">
    <property type="component" value="Unassembled WGS sequence"/>
</dbReference>
<name>A0ABT3HQ71_9FLAO</name>
<evidence type="ECO:0000313" key="4">
    <source>
        <dbReference type="Proteomes" id="UP001163719"/>
    </source>
</evidence>
<evidence type="ECO:0000313" key="3">
    <source>
        <dbReference type="EMBL" id="MCW3161930.1"/>
    </source>
</evidence>
<accession>A0ABT3HQ71</accession>
<reference evidence="3" key="1">
    <citation type="submission" date="2022-10" db="EMBL/GenBank/DDBJ databases">
        <title>Chryseobacterium babae sp. nov. isolated from the gut of the beetle Oryctes rhinoceros, and Chryseobacterium kimseyorum sp. nov., isolated from a stick insect rearing cage.</title>
        <authorList>
            <person name="Shelomi M."/>
            <person name="Han C.-J."/>
            <person name="Chen W.-M."/>
            <person name="Chen H.-K."/>
            <person name="Liaw S.-J."/>
            <person name="Muhle E."/>
            <person name="Clermont D."/>
        </authorList>
    </citation>
    <scope>NUCLEOTIDE SEQUENCE</scope>
    <source>
        <strain evidence="3">WLa1L2M3</strain>
    </source>
</reference>
<evidence type="ECO:0000256" key="2">
    <source>
        <dbReference type="SAM" id="SignalP"/>
    </source>
</evidence>
<dbReference type="EMBL" id="JAPDHV010000005">
    <property type="protein sequence ID" value="MCW3161930.1"/>
    <property type="molecule type" value="Genomic_DNA"/>
</dbReference>
<sequence>MRKSLFAIGLLAVGYSVQAQNVLLHVDDAATTYVSKGTLVYNGGGLQMKGNGVIENHGNFMVDGSTSDSFKTITTGGTDKVEGSTIANFINKLNEPDNYATPNVNSSSVAPTYTYGQLYISGIPQTNITGIVDQEYRAVKHGSYQQIGIPFYDKTVSTLSTELGKTFTNARGSQNEVLTYNNAAVVSRNVNTADKLGTTVPVYGYYMLGAQGLDVSSALKTIKGRPVSDIGQAVTLQNAGNGVNFGTNGLGLNQYNETYKSYVQDRWAIAAGQGSWQGHYGKNIYQFSNPFLTNLDLSGIAYNEPVSSGSNDGVNLSNIIGVRVEPGEVTTTSSGTGTTTPGKYITFNAGVPTGDVDYMMVRPFSTFVVKLNDNNNTDVLNFSNLRRFNYYSRVLGVAPSYNGYSVTANKNASTNGTVKQLGVIGLDAAGKEVARTYYVVFPNGTTGHSTNSKTQVTSRSVDIIGTYEEAPTGGIDPNYSNSYWLYINEANETDFQGKNIKLINYDLNKVKSYKFEIRENAALVADGTHLLSSGIGFYYKAANGSVMEAKQGEVIPVTNSDYDLYYGAPARVLAVETPAVKPSRTMVVYNPEITNYIVRFDPSWKKADIEVYDMSGKLVISKKAVDASTDFVIELNSAIKNSYVVKIVSDKGETVNTKILK</sequence>
<evidence type="ECO:0000256" key="1">
    <source>
        <dbReference type="ARBA" id="ARBA00022729"/>
    </source>
</evidence>
<comment type="caution">
    <text evidence="3">The sequence shown here is derived from an EMBL/GenBank/DDBJ whole genome shotgun (WGS) entry which is preliminary data.</text>
</comment>